<dbReference type="SUPFAM" id="SSF55277">
    <property type="entry name" value="GYF domain"/>
    <property type="match status" value="1"/>
</dbReference>
<keyword evidence="5 6" id="KW-0472">Membrane</keyword>
<gene>
    <name evidence="9" type="ORF">EC912_10179</name>
</gene>
<evidence type="ECO:0000256" key="4">
    <source>
        <dbReference type="ARBA" id="ARBA00022989"/>
    </source>
</evidence>
<evidence type="ECO:0000256" key="5">
    <source>
        <dbReference type="ARBA" id="ARBA00023136"/>
    </source>
</evidence>
<reference evidence="9 10" key="1">
    <citation type="submission" date="2019-03" db="EMBL/GenBank/DDBJ databases">
        <title>Above-ground endophytic microbial communities from plants in different locations in the United States.</title>
        <authorList>
            <person name="Frank C."/>
        </authorList>
    </citation>
    <scope>NUCLEOTIDE SEQUENCE [LARGE SCALE GENOMIC DNA]</scope>
    <source>
        <strain evidence="9 10">LP_13_YM</strain>
    </source>
</reference>
<evidence type="ECO:0000259" key="8">
    <source>
        <dbReference type="Pfam" id="PF14237"/>
    </source>
</evidence>
<name>A0A4R3YZW4_9GAMM</name>
<dbReference type="Pfam" id="PF14237">
    <property type="entry name" value="GYF_2"/>
    <property type="match status" value="1"/>
</dbReference>
<evidence type="ECO:0000256" key="6">
    <source>
        <dbReference type="SAM" id="Phobius"/>
    </source>
</evidence>
<protein>
    <submittedName>
        <fullName evidence="9">RDD family protein</fullName>
    </submittedName>
</protein>
<feature type="transmembrane region" description="Helical" evidence="6">
    <location>
        <begin position="183"/>
        <end position="207"/>
    </location>
</feature>
<dbReference type="GO" id="GO:0005886">
    <property type="term" value="C:plasma membrane"/>
    <property type="evidence" value="ECO:0007669"/>
    <property type="project" value="UniProtKB-SubCell"/>
</dbReference>
<dbReference type="InterPro" id="IPR051791">
    <property type="entry name" value="Pra-immunoreactive"/>
</dbReference>
<proteinExistence type="predicted"/>
<evidence type="ECO:0000259" key="7">
    <source>
        <dbReference type="Pfam" id="PF06271"/>
    </source>
</evidence>
<dbReference type="EMBL" id="SMCS01000001">
    <property type="protein sequence ID" value="TCV97084.1"/>
    <property type="molecule type" value="Genomic_DNA"/>
</dbReference>
<dbReference type="AlphaFoldDB" id="A0A4R3YZW4"/>
<comment type="caution">
    <text evidence="9">The sequence shown here is derived from an EMBL/GenBank/DDBJ whole genome shotgun (WGS) entry which is preliminary data.</text>
</comment>
<dbReference type="Gene3D" id="3.30.1490.40">
    <property type="match status" value="1"/>
</dbReference>
<dbReference type="PANTHER" id="PTHR36115">
    <property type="entry name" value="PROLINE-RICH ANTIGEN HOMOLOG-RELATED"/>
    <property type="match status" value="1"/>
</dbReference>
<dbReference type="Pfam" id="PF06271">
    <property type="entry name" value="RDD"/>
    <property type="match status" value="1"/>
</dbReference>
<feature type="domain" description="RDD" evidence="7">
    <location>
        <begin position="85"/>
        <end position="207"/>
    </location>
</feature>
<evidence type="ECO:0000313" key="10">
    <source>
        <dbReference type="Proteomes" id="UP000295645"/>
    </source>
</evidence>
<evidence type="ECO:0000256" key="2">
    <source>
        <dbReference type="ARBA" id="ARBA00022475"/>
    </source>
</evidence>
<organism evidence="9 10">
    <name type="scientific">Luteibacter rhizovicinus</name>
    <dbReference type="NCBI Taxonomy" id="242606"/>
    <lineage>
        <taxon>Bacteria</taxon>
        <taxon>Pseudomonadati</taxon>
        <taxon>Pseudomonadota</taxon>
        <taxon>Gammaproteobacteria</taxon>
        <taxon>Lysobacterales</taxon>
        <taxon>Rhodanobacteraceae</taxon>
        <taxon>Luteibacter</taxon>
    </lineage>
</organism>
<feature type="transmembrane region" description="Helical" evidence="6">
    <location>
        <begin position="96"/>
        <end position="116"/>
    </location>
</feature>
<dbReference type="Proteomes" id="UP000295645">
    <property type="component" value="Unassembled WGS sequence"/>
</dbReference>
<dbReference type="RefSeq" id="WP_132141171.1">
    <property type="nucleotide sequence ID" value="NZ_SMCS01000001.1"/>
</dbReference>
<accession>A0A4R3YZW4</accession>
<keyword evidence="3 6" id="KW-0812">Transmembrane</keyword>
<feature type="transmembrane region" description="Helical" evidence="6">
    <location>
        <begin position="236"/>
        <end position="256"/>
    </location>
</feature>
<feature type="domain" description="GYF" evidence="8">
    <location>
        <begin position="8"/>
        <end position="53"/>
    </location>
</feature>
<sequence>MSEEAAIWYYADRNGSQAGPVTVEQMFSLHDSGEIGDETLVWSAGMADWSPYRTMLNASRTGVSLVDTPDEESVFSRPLPTGALSHPWRRYFAKSLDISTSGFLGVFVIFIVIAIVAPDSVDMAVKATSTPLVGSILVLLVWFPIEAFCLAAFGSTPARWLFKIRVRTVDGRRLDFRQAFGRTIRMSLQGLGAGIPLISLVCSIVSYQRLTRTGTTAWDESQGLVVTHGEWSGARAAVATIVTIVALIVMSVLALVGE</sequence>
<comment type="subcellular location">
    <subcellularLocation>
        <location evidence="1">Cell membrane</location>
        <topology evidence="1">Multi-pass membrane protein</topology>
    </subcellularLocation>
</comment>
<dbReference type="OrthoDB" id="115249at2"/>
<keyword evidence="2" id="KW-1003">Cell membrane</keyword>
<evidence type="ECO:0000256" key="1">
    <source>
        <dbReference type="ARBA" id="ARBA00004651"/>
    </source>
</evidence>
<evidence type="ECO:0000256" key="3">
    <source>
        <dbReference type="ARBA" id="ARBA00022692"/>
    </source>
</evidence>
<dbReference type="InterPro" id="IPR010432">
    <property type="entry name" value="RDD"/>
</dbReference>
<evidence type="ECO:0000313" key="9">
    <source>
        <dbReference type="EMBL" id="TCV97084.1"/>
    </source>
</evidence>
<feature type="transmembrane region" description="Helical" evidence="6">
    <location>
        <begin position="136"/>
        <end position="162"/>
    </location>
</feature>
<dbReference type="PANTHER" id="PTHR36115:SF4">
    <property type="entry name" value="MEMBRANE PROTEIN"/>
    <property type="match status" value="1"/>
</dbReference>
<keyword evidence="10" id="KW-1185">Reference proteome</keyword>
<keyword evidence="4 6" id="KW-1133">Transmembrane helix</keyword>
<dbReference type="InterPro" id="IPR035445">
    <property type="entry name" value="GYF-like_dom_sf"/>
</dbReference>
<dbReference type="InterPro" id="IPR025640">
    <property type="entry name" value="GYF_2"/>
</dbReference>